<dbReference type="AlphaFoldDB" id="A0A4V3RZD1"/>
<organism evidence="1 2">
    <name type="scientific">Marinicauda pacifica</name>
    <dbReference type="NCBI Taxonomy" id="1133559"/>
    <lineage>
        <taxon>Bacteria</taxon>
        <taxon>Pseudomonadati</taxon>
        <taxon>Pseudomonadota</taxon>
        <taxon>Alphaproteobacteria</taxon>
        <taxon>Maricaulales</taxon>
        <taxon>Maricaulaceae</taxon>
        <taxon>Marinicauda</taxon>
    </lineage>
</organism>
<comment type="caution">
    <text evidence="1">The sequence shown here is derived from an EMBL/GenBank/DDBJ whole genome shotgun (WGS) entry which is preliminary data.</text>
</comment>
<evidence type="ECO:0000313" key="1">
    <source>
        <dbReference type="EMBL" id="TGY93799.1"/>
    </source>
</evidence>
<accession>A0A4V3RZD1</accession>
<reference evidence="1 2" key="1">
    <citation type="journal article" date="2013" name="Int. J. Syst. Evol. Microbiol.">
        <title>Marinicauda pacifica gen. nov., sp. nov., a prosthecate alphaproteobacterium of the family Hyphomonadaceae isolated from deep seawater.</title>
        <authorList>
            <person name="Zhang X.Y."/>
            <person name="Li G.W."/>
            <person name="Wang C.S."/>
            <person name="Zhang Y.J."/>
            <person name="Xu X.W."/>
            <person name="Li H."/>
            <person name="Liu A."/>
            <person name="Liu C."/>
            <person name="Xie B.B."/>
            <person name="Qin Q.L."/>
            <person name="Xu Z."/>
            <person name="Chen X.L."/>
            <person name="Zhou B.C."/>
            <person name="Zhang Y.Z."/>
        </authorList>
    </citation>
    <scope>NUCLEOTIDE SEQUENCE [LARGE SCALE GENOMIC DNA]</scope>
    <source>
        <strain evidence="1 2">P-1 km-3</strain>
    </source>
</reference>
<dbReference type="Proteomes" id="UP000305451">
    <property type="component" value="Unassembled WGS sequence"/>
</dbReference>
<evidence type="ECO:0008006" key="3">
    <source>
        <dbReference type="Google" id="ProtNLM"/>
    </source>
</evidence>
<sequence length="136" mass="14663">MAFDAVTTGSVIGYPYLWRREALAGETAGRKERPVAVAVRLVRPAGDQLILLAITTRQPSGGAGVEIPWPEKQRAGLDVDKRLWIIVSECNFDVVGLSFHLSPSAPLGRFSGSYMKVLREALAQAGGLSLSVSRLE</sequence>
<evidence type="ECO:0000313" key="2">
    <source>
        <dbReference type="Proteomes" id="UP000305451"/>
    </source>
</evidence>
<dbReference type="RefSeq" id="WP_135942993.1">
    <property type="nucleotide sequence ID" value="NZ_BMEI01000001.1"/>
</dbReference>
<name>A0A4V3RZD1_9PROT</name>
<dbReference type="EMBL" id="SRXV01000001">
    <property type="protein sequence ID" value="TGY93799.1"/>
    <property type="molecule type" value="Genomic_DNA"/>
</dbReference>
<gene>
    <name evidence="1" type="ORF">E5162_00450</name>
</gene>
<proteinExistence type="predicted"/>
<keyword evidence="2" id="KW-1185">Reference proteome</keyword>
<dbReference type="OrthoDB" id="7432864at2"/>
<protein>
    <recommendedName>
        <fullName evidence="3">Type II toxin-antitoxin system PemK/MazF family toxin</fullName>
    </recommendedName>
</protein>